<feature type="transmembrane region" description="Helical" evidence="11">
    <location>
        <begin position="1157"/>
        <end position="1181"/>
    </location>
</feature>
<evidence type="ECO:0000259" key="12">
    <source>
        <dbReference type="Pfam" id="PF23113"/>
    </source>
</evidence>
<evidence type="ECO:0000256" key="9">
    <source>
        <dbReference type="ARBA" id="ARBA00023136"/>
    </source>
</evidence>
<evidence type="ECO:0000313" key="13">
    <source>
        <dbReference type="EMBL" id="KAG5640450.1"/>
    </source>
</evidence>
<feature type="transmembrane region" description="Helical" evidence="11">
    <location>
        <begin position="718"/>
        <end position="739"/>
    </location>
</feature>
<feature type="region of interest" description="Disordered" evidence="10">
    <location>
        <begin position="458"/>
        <end position="481"/>
    </location>
</feature>
<keyword evidence="9 11" id="KW-0472">Membrane</keyword>
<reference evidence="13" key="1">
    <citation type="submission" date="2020-07" db="EMBL/GenBank/DDBJ databases">
        <authorList>
            <person name="Nieuwenhuis M."/>
            <person name="Van De Peppel L.J.J."/>
        </authorList>
    </citation>
    <scope>NUCLEOTIDE SEQUENCE</scope>
    <source>
        <strain evidence="13">AP01</strain>
        <tissue evidence="13">Mycelium</tissue>
    </source>
</reference>
<dbReference type="EMBL" id="JABCKV010000718">
    <property type="protein sequence ID" value="KAG5640450.1"/>
    <property type="molecule type" value="Genomic_DNA"/>
</dbReference>
<feature type="transmembrane region" description="Helical" evidence="11">
    <location>
        <begin position="1058"/>
        <end position="1079"/>
    </location>
</feature>
<dbReference type="Pfam" id="PF23113">
    <property type="entry name" value="MARCHF6_C"/>
    <property type="match status" value="1"/>
</dbReference>
<feature type="transmembrane region" description="Helical" evidence="11">
    <location>
        <begin position="913"/>
        <end position="931"/>
    </location>
</feature>
<dbReference type="OrthoDB" id="264354at2759"/>
<evidence type="ECO:0000256" key="8">
    <source>
        <dbReference type="ARBA" id="ARBA00022989"/>
    </source>
</evidence>
<keyword evidence="6 11" id="KW-0812">Transmembrane</keyword>
<gene>
    <name evidence="13" type="ORF">DXG03_008621</name>
</gene>
<feature type="region of interest" description="Disordered" evidence="10">
    <location>
        <begin position="147"/>
        <end position="182"/>
    </location>
</feature>
<evidence type="ECO:0000256" key="4">
    <source>
        <dbReference type="ARBA" id="ARBA00012483"/>
    </source>
</evidence>
<feature type="compositionally biased region" description="Basic and acidic residues" evidence="10">
    <location>
        <begin position="247"/>
        <end position="256"/>
    </location>
</feature>
<keyword evidence="14" id="KW-1185">Reference proteome</keyword>
<feature type="transmembrane region" description="Helical" evidence="11">
    <location>
        <begin position="53"/>
        <end position="73"/>
    </location>
</feature>
<comment type="catalytic activity">
    <reaction evidence="1">
        <text>S-ubiquitinyl-[E2 ubiquitin-conjugating enzyme]-L-cysteine + [acceptor protein]-L-lysine = [E2 ubiquitin-conjugating enzyme]-L-cysteine + N(6)-ubiquitinyl-[acceptor protein]-L-lysine.</text>
        <dbReference type="EC" id="2.3.2.27"/>
    </reaction>
</comment>
<feature type="compositionally biased region" description="Acidic residues" evidence="10">
    <location>
        <begin position="426"/>
        <end position="440"/>
    </location>
</feature>
<accession>A0A9P7G435</accession>
<feature type="transmembrane region" description="Helical" evidence="11">
    <location>
        <begin position="1099"/>
        <end position="1119"/>
    </location>
</feature>
<feature type="compositionally biased region" description="Polar residues" evidence="10">
    <location>
        <begin position="328"/>
        <end position="345"/>
    </location>
</feature>
<evidence type="ECO:0000256" key="3">
    <source>
        <dbReference type="ARBA" id="ARBA00004906"/>
    </source>
</evidence>
<evidence type="ECO:0000313" key="14">
    <source>
        <dbReference type="Proteomes" id="UP000775547"/>
    </source>
</evidence>
<evidence type="ECO:0000256" key="6">
    <source>
        <dbReference type="ARBA" id="ARBA00022692"/>
    </source>
</evidence>
<feature type="transmembrane region" description="Helical" evidence="11">
    <location>
        <begin position="1193"/>
        <end position="1212"/>
    </location>
</feature>
<evidence type="ECO:0000256" key="5">
    <source>
        <dbReference type="ARBA" id="ARBA00022679"/>
    </source>
</evidence>
<feature type="transmembrane region" description="Helical" evidence="11">
    <location>
        <begin position="760"/>
        <end position="792"/>
    </location>
</feature>
<feature type="transmembrane region" description="Helical" evidence="11">
    <location>
        <begin position="1247"/>
        <end position="1269"/>
    </location>
</feature>
<dbReference type="PANTHER" id="PTHR13145">
    <property type="entry name" value="SSM4 PROTEIN"/>
    <property type="match status" value="1"/>
</dbReference>
<dbReference type="GO" id="GO:0036503">
    <property type="term" value="P:ERAD pathway"/>
    <property type="evidence" value="ECO:0007669"/>
    <property type="project" value="TreeGrafter"/>
</dbReference>
<reference evidence="13" key="2">
    <citation type="submission" date="2021-10" db="EMBL/GenBank/DDBJ databases">
        <title>Phylogenomics reveals ancestral predisposition of the termite-cultivated fungus Termitomyces towards a domesticated lifestyle.</title>
        <authorList>
            <person name="Auxier B."/>
            <person name="Grum-Grzhimaylo A."/>
            <person name="Cardenas M.E."/>
            <person name="Lodge J.D."/>
            <person name="Laessoe T."/>
            <person name="Pedersen O."/>
            <person name="Smith M.E."/>
            <person name="Kuyper T.W."/>
            <person name="Franco-Molano E.A."/>
            <person name="Baroni T.J."/>
            <person name="Aanen D.K."/>
        </authorList>
    </citation>
    <scope>NUCLEOTIDE SEQUENCE</scope>
    <source>
        <strain evidence="13">AP01</strain>
        <tissue evidence="13">Mycelium</tissue>
    </source>
</reference>
<dbReference type="PANTHER" id="PTHR13145:SF0">
    <property type="entry name" value="E3 UBIQUITIN-PROTEIN LIGASE MARCHF6"/>
    <property type="match status" value="1"/>
</dbReference>
<dbReference type="GO" id="GO:0061630">
    <property type="term" value="F:ubiquitin protein ligase activity"/>
    <property type="evidence" value="ECO:0007669"/>
    <property type="project" value="UniProtKB-EC"/>
</dbReference>
<feature type="transmembrane region" description="Helical" evidence="11">
    <location>
        <begin position="812"/>
        <end position="836"/>
    </location>
</feature>
<evidence type="ECO:0000256" key="2">
    <source>
        <dbReference type="ARBA" id="ARBA00004141"/>
    </source>
</evidence>
<feature type="domain" description="E3 ubiquitin-protein ligase MARCHF6-like C-terminal" evidence="12">
    <location>
        <begin position="1146"/>
        <end position="1333"/>
    </location>
</feature>
<keyword evidence="7" id="KW-0833">Ubl conjugation pathway</keyword>
<proteinExistence type="predicted"/>
<comment type="pathway">
    <text evidence="3">Protein modification; protein ubiquitination.</text>
</comment>
<sequence>MPAWWISGQNRPASSQENPFYYNLNTSDGTSPPTTFLGRLQSHPVWMALSADIFMGQIIASLIVLTFVAVFLLREWISQNARPGVFEDEEILDDPPIRDEFPAPAARQGGQPHLREINPLDEALARRQIEALRALDALRARDGVNGHMVGEDRAHGRSPIDLPRKKGKGRKGRYDADQRASTRRKLYPEALADDDEHERLRRKAFSRRVFAARMTGARRKAALAAIGGAPEGSSLPVDPKFEFTFTTDKEDTKETTPDAGTSEKATADPDNLWPTVTLEPFKATIPFSFDNLSPPSPPAHPEDVETDASSTSSNPRRPPLLPSLGTPVSSRVTSPVQTPVENPSIATYCAPEEFEPEAGPSRLPESVPEIEEEKDSDEEESTQQEFDAYFQDRALDVPILEVLTDEETDNEAEEGLWRLQEPNVSENDEEEEEDEEAEEEAAAEMEDFVFDEWEAVEEGEAPDRPPLEGPEAGVVRPGEEGPAEAQAVGGAIPAGLAEELEANGEDDMEGAMEAIGMRGPIYGVLQNAALMIFVLDTAIGLGVWVPFTVGKSFALLTLDPPRFLQIIHLPIRAIRVMTDPIVDGVAFFLTEIAFPPFKRAVFSLSNHVGNAALYIIGKSLGQKAADSIVFATIKLGSNVASLTDTSLEHLYAWSSSTSTPQPQASAVAPSLVSISLDKIADLAEPQFAWLGVRVRYVAAVMKLTWVQFAIGESPADRVFAIVLGYAVVLLGVAIYLNLLTVGNARTAGRAVRSAVRQQLLVLKVAAFIFIELVTFPLCCGVVLDLCTVWLFSEANFASRAAFFVQAPLTATFYHWVAGTMFMYAFAVLLSGCRAVMRSGAMWFIKDPQDQNAHPIRDILDRPTLTQLRKICVSGVLYSCVVACAVGSVAGLLLLGNKSIMPIRWKNRAPLSNVPIDLLFLHLVLPYTMHYFRPKRALRDFATVIWKALAHQLRLTSYFFGGRHPAEERSNRWNVFSFSKPSEESTIADGTLRRVPATDNMALPRDMRATVGVTETGEPVDEEARILMEEQNAEMDKAKRSIADDFEIVYIPPLFRYRIFLFIALLWVIGAILLGLVVALPILIGRRVFELFTPRDIHDGYSLIVGFYLLWGFFLVGSAIDRLDRQQRRDRILSGERARADLPVLVMKRGLLWVAKSGYMALCLGVVIPTLISFVIDLYIILPIRFTLDPGMTPRIRVVDTWALGLLYVKIALHATRIQPPNRISRGIQHILNNGWTRSDPVQATREVIGPVVGGLLGMIIFPGAVFRAMQYFLPHMPLDDKFICKELTISSLDSYYSRLAVMHIYPGIFMLAGLVRSSIVLYGMLASWSQSIRDKEFLVEMRLRNHEPEKETETKVETRVLLDTRDVQVRVEGLEARVDGLEAQVGMGAVDT</sequence>
<feature type="transmembrane region" description="Helical" evidence="11">
    <location>
        <begin position="870"/>
        <end position="893"/>
    </location>
</feature>
<protein>
    <recommendedName>
        <fullName evidence="4">RING-type E3 ubiquitin transferase</fullName>
        <ecNumber evidence="4">2.3.2.27</ecNumber>
    </recommendedName>
</protein>
<feature type="transmembrane region" description="Helical" evidence="11">
    <location>
        <begin position="1304"/>
        <end position="1325"/>
    </location>
</feature>
<feature type="compositionally biased region" description="Acidic residues" evidence="10">
    <location>
        <begin position="368"/>
        <end position="382"/>
    </location>
</feature>
<keyword evidence="8 11" id="KW-1133">Transmembrane helix</keyword>
<keyword evidence="5" id="KW-0808">Transferase</keyword>
<feature type="region of interest" description="Disordered" evidence="10">
    <location>
        <begin position="405"/>
        <end position="440"/>
    </location>
</feature>
<evidence type="ECO:0000256" key="10">
    <source>
        <dbReference type="SAM" id="MobiDB-lite"/>
    </source>
</evidence>
<feature type="compositionally biased region" description="Acidic residues" evidence="10">
    <location>
        <begin position="405"/>
        <end position="414"/>
    </location>
</feature>
<dbReference type="Proteomes" id="UP000775547">
    <property type="component" value="Unassembled WGS sequence"/>
</dbReference>
<feature type="transmembrane region" description="Helical" evidence="11">
    <location>
        <begin position="528"/>
        <end position="547"/>
    </location>
</feature>
<feature type="region of interest" description="Disordered" evidence="10">
    <location>
        <begin position="287"/>
        <end position="385"/>
    </location>
</feature>
<comment type="caution">
    <text evidence="13">The sequence shown here is derived from an EMBL/GenBank/DDBJ whole genome shotgun (WGS) entry which is preliminary data.</text>
</comment>
<organism evidence="13 14">
    <name type="scientific">Asterophora parasitica</name>
    <dbReference type="NCBI Taxonomy" id="117018"/>
    <lineage>
        <taxon>Eukaryota</taxon>
        <taxon>Fungi</taxon>
        <taxon>Dikarya</taxon>
        <taxon>Basidiomycota</taxon>
        <taxon>Agaricomycotina</taxon>
        <taxon>Agaricomycetes</taxon>
        <taxon>Agaricomycetidae</taxon>
        <taxon>Agaricales</taxon>
        <taxon>Tricholomatineae</taxon>
        <taxon>Lyophyllaceae</taxon>
        <taxon>Asterophora</taxon>
    </lineage>
</organism>
<evidence type="ECO:0000256" key="11">
    <source>
        <dbReference type="SAM" id="Phobius"/>
    </source>
</evidence>
<evidence type="ECO:0000256" key="1">
    <source>
        <dbReference type="ARBA" id="ARBA00000900"/>
    </source>
</evidence>
<dbReference type="EC" id="2.3.2.27" evidence="4"/>
<dbReference type="GO" id="GO:0005789">
    <property type="term" value="C:endoplasmic reticulum membrane"/>
    <property type="evidence" value="ECO:0007669"/>
    <property type="project" value="TreeGrafter"/>
</dbReference>
<dbReference type="InterPro" id="IPR056521">
    <property type="entry name" value="MARCHF6-like_C"/>
</dbReference>
<evidence type="ECO:0000256" key="7">
    <source>
        <dbReference type="ARBA" id="ARBA00022786"/>
    </source>
</evidence>
<name>A0A9P7G435_9AGAR</name>
<feature type="region of interest" description="Disordered" evidence="10">
    <location>
        <begin position="245"/>
        <end position="274"/>
    </location>
</feature>
<comment type="subcellular location">
    <subcellularLocation>
        <location evidence="2">Membrane</location>
        <topology evidence="2">Multi-pass membrane protein</topology>
    </subcellularLocation>
</comment>